<feature type="transmembrane region" description="Helical" evidence="3">
    <location>
        <begin position="12"/>
        <end position="33"/>
    </location>
</feature>
<dbReference type="CDD" id="cd06530">
    <property type="entry name" value="S26_SPase_I"/>
    <property type="match status" value="1"/>
</dbReference>
<evidence type="ECO:0000256" key="1">
    <source>
        <dbReference type="NCBIfam" id="TIGR02228"/>
    </source>
</evidence>
<dbReference type="GO" id="GO:0004252">
    <property type="term" value="F:serine-type endopeptidase activity"/>
    <property type="evidence" value="ECO:0007669"/>
    <property type="project" value="UniProtKB-UniRule"/>
</dbReference>
<organism evidence="4 5">
    <name type="scientific">Vescimonas fastidiosa</name>
    <dbReference type="NCBI Taxonomy" id="2714353"/>
    <lineage>
        <taxon>Bacteria</taxon>
        <taxon>Bacillati</taxon>
        <taxon>Bacillota</taxon>
        <taxon>Clostridia</taxon>
        <taxon>Eubacteriales</taxon>
        <taxon>Oscillospiraceae</taxon>
        <taxon>Vescimonas</taxon>
    </lineage>
</organism>
<dbReference type="NCBIfam" id="TIGR02228">
    <property type="entry name" value="sigpep_I_arch"/>
    <property type="match status" value="1"/>
</dbReference>
<dbReference type="AlphaFoldDB" id="A0A810PW20"/>
<dbReference type="GO" id="GO:0009003">
    <property type="term" value="F:signal peptidase activity"/>
    <property type="evidence" value="ECO:0007669"/>
    <property type="project" value="UniProtKB-EC"/>
</dbReference>
<dbReference type="InterPro" id="IPR019533">
    <property type="entry name" value="Peptidase_S26"/>
</dbReference>
<name>A0A810PW20_9FIRM</name>
<feature type="region of interest" description="Disordered" evidence="2">
    <location>
        <begin position="217"/>
        <end position="237"/>
    </location>
</feature>
<evidence type="ECO:0000313" key="4">
    <source>
        <dbReference type="EMBL" id="BCK77926.1"/>
    </source>
</evidence>
<accession>A0A810PW20</accession>
<evidence type="ECO:0000256" key="3">
    <source>
        <dbReference type="SAM" id="Phobius"/>
    </source>
</evidence>
<dbReference type="KEGG" id="vfa:MM35RIKEN_01180"/>
<dbReference type="GO" id="GO:0006465">
    <property type="term" value="P:signal peptide processing"/>
    <property type="evidence" value="ECO:0007669"/>
    <property type="project" value="UniProtKB-UniRule"/>
</dbReference>
<evidence type="ECO:0000313" key="5">
    <source>
        <dbReference type="Proteomes" id="UP000681343"/>
    </source>
</evidence>
<dbReference type="EC" id="3.4.21.89" evidence="1"/>
<dbReference type="RefSeq" id="WP_212818386.1">
    <property type="nucleotide sequence ID" value="NZ_AP023415.1"/>
</dbReference>
<evidence type="ECO:0000256" key="2">
    <source>
        <dbReference type="SAM" id="MobiDB-lite"/>
    </source>
</evidence>
<keyword evidence="3" id="KW-0812">Transmembrane</keyword>
<reference evidence="4" key="1">
    <citation type="submission" date="2020-09" db="EMBL/GenBank/DDBJ databases">
        <title>New species isolated from human feces.</title>
        <authorList>
            <person name="Kitahara M."/>
            <person name="Shigeno Y."/>
            <person name="Shime M."/>
            <person name="Matsumoto Y."/>
            <person name="Nakamura S."/>
            <person name="Motooka D."/>
            <person name="Fukuoka S."/>
            <person name="Nishikawa H."/>
            <person name="Benno Y."/>
        </authorList>
    </citation>
    <scope>NUCLEOTIDE SEQUENCE</scope>
    <source>
        <strain evidence="4">MM35</strain>
    </source>
</reference>
<dbReference type="Proteomes" id="UP000681343">
    <property type="component" value="Chromosome"/>
</dbReference>
<dbReference type="GO" id="GO:0016020">
    <property type="term" value="C:membrane"/>
    <property type="evidence" value="ECO:0007669"/>
    <property type="project" value="UniProtKB-UniRule"/>
</dbReference>
<protein>
    <recommendedName>
        <fullName evidence="1">Signal peptidase I</fullName>
        <ecNumber evidence="1">3.4.21.89</ecNumber>
    </recommendedName>
</protein>
<dbReference type="EMBL" id="AP023415">
    <property type="protein sequence ID" value="BCK77926.1"/>
    <property type="molecule type" value="Genomic_DNA"/>
</dbReference>
<gene>
    <name evidence="4" type="ORF">MM35RIKEN_01180</name>
</gene>
<keyword evidence="5" id="KW-1185">Reference proteome</keyword>
<feature type="transmembrane region" description="Helical" evidence="3">
    <location>
        <begin position="154"/>
        <end position="172"/>
    </location>
</feature>
<keyword evidence="3" id="KW-1133">Transmembrane helix</keyword>
<keyword evidence="3" id="KW-0472">Membrane</keyword>
<sequence length="237" mass="26771">MKAWKVIRSIFVWLMVVFAVGMMVFTVISVSTFDRADRKLFGYKAFIVLSDSMSKTDFNAGDLVLVKEVDPATLQEGDIIAYTSQNTANYGETVTHKIRRLTTDASGELGFITYGTTTDTDDETVVTYPYVLGKYSSHIPKAGTFFQFLKSTPGYIVCILVPFLVLILLEGVRCIRLFRKYKAEQQAQLQAERDKIAADRAETQRMMQELLQMKAQMAQEKSTDEKTEDNTADTTML</sequence>
<dbReference type="InterPro" id="IPR001733">
    <property type="entry name" value="Peptidase_S26B"/>
</dbReference>
<proteinExistence type="predicted"/>